<dbReference type="GO" id="GO:0017136">
    <property type="term" value="F:histone deacetylase activity, NAD-dependent"/>
    <property type="evidence" value="ECO:0007669"/>
    <property type="project" value="TreeGrafter"/>
</dbReference>
<dbReference type="PANTHER" id="PTHR11085:SF4">
    <property type="entry name" value="NAD-DEPENDENT PROTEIN DEACYLASE"/>
    <property type="match status" value="1"/>
</dbReference>
<evidence type="ECO:0000256" key="2">
    <source>
        <dbReference type="ARBA" id="ARBA00022679"/>
    </source>
</evidence>
<keyword evidence="2" id="KW-0808">Transferase</keyword>
<dbReference type="InterPro" id="IPR029035">
    <property type="entry name" value="DHS-like_NAD/FAD-binding_dom"/>
</dbReference>
<dbReference type="InterPro" id="IPR026590">
    <property type="entry name" value="Ssirtuin_cat_dom"/>
</dbReference>
<dbReference type="PANTHER" id="PTHR11085">
    <property type="entry name" value="NAD-DEPENDENT PROTEIN DEACYLASE SIRTUIN-5, MITOCHONDRIAL-RELATED"/>
    <property type="match status" value="1"/>
</dbReference>
<dbReference type="Proteomes" id="UP000029622">
    <property type="component" value="Unassembled WGS sequence"/>
</dbReference>
<organism evidence="6 7">
    <name type="scientific">Caloranaerobacter azorensis H53214</name>
    <dbReference type="NCBI Taxonomy" id="1156417"/>
    <lineage>
        <taxon>Bacteria</taxon>
        <taxon>Bacillati</taxon>
        <taxon>Bacillota</taxon>
        <taxon>Tissierellia</taxon>
        <taxon>Tissierellales</taxon>
        <taxon>Thermohalobacteraceae</taxon>
        <taxon>Caloranaerobacter</taxon>
    </lineage>
</organism>
<dbReference type="Pfam" id="PF02146">
    <property type="entry name" value="SIR2"/>
    <property type="match status" value="1"/>
</dbReference>
<reference evidence="6 7" key="1">
    <citation type="submission" date="2013-12" db="EMBL/GenBank/DDBJ databases">
        <title>Draft genome sequence of Caloranaerobacter sp. H53214.</title>
        <authorList>
            <person name="Jiang L.J."/>
            <person name="Shao Z.Z."/>
            <person name="Long M.N."/>
        </authorList>
    </citation>
    <scope>NUCLEOTIDE SEQUENCE [LARGE SCALE GENOMIC DNA]</scope>
    <source>
        <strain evidence="6 7">H53214</strain>
    </source>
</reference>
<name>A0A096BIM1_9FIRM</name>
<evidence type="ECO:0000256" key="3">
    <source>
        <dbReference type="ARBA" id="ARBA00023027"/>
    </source>
</evidence>
<evidence type="ECO:0000313" key="7">
    <source>
        <dbReference type="Proteomes" id="UP000029622"/>
    </source>
</evidence>
<dbReference type="SUPFAM" id="SSF52467">
    <property type="entry name" value="DHS-like NAD/FAD-binding domain"/>
    <property type="match status" value="1"/>
</dbReference>
<dbReference type="GO" id="GO:0070403">
    <property type="term" value="F:NAD+ binding"/>
    <property type="evidence" value="ECO:0007669"/>
    <property type="project" value="InterPro"/>
</dbReference>
<evidence type="ECO:0000313" key="6">
    <source>
        <dbReference type="EMBL" id="KGG80588.1"/>
    </source>
</evidence>
<dbReference type="RefSeq" id="WP_035163055.1">
    <property type="nucleotide sequence ID" value="NZ_AZTB01000020.1"/>
</dbReference>
<dbReference type="InterPro" id="IPR003000">
    <property type="entry name" value="Sirtuin"/>
</dbReference>
<proteinExistence type="predicted"/>
<dbReference type="Gene3D" id="3.30.1600.10">
    <property type="entry name" value="SIR2/SIRT2 'Small Domain"/>
    <property type="match status" value="1"/>
</dbReference>
<comment type="caution">
    <text evidence="6">The sequence shown here is derived from an EMBL/GenBank/DDBJ whole genome shotgun (WGS) entry which is preliminary data.</text>
</comment>
<dbReference type="InterPro" id="IPR050134">
    <property type="entry name" value="NAD-dep_sirtuin_deacylases"/>
</dbReference>
<dbReference type="PROSITE" id="PS50305">
    <property type="entry name" value="SIRTUIN"/>
    <property type="match status" value="1"/>
</dbReference>
<dbReference type="STRING" id="1156417.Y919_05315"/>
<evidence type="ECO:0000256" key="1">
    <source>
        <dbReference type="ARBA" id="ARBA00012928"/>
    </source>
</evidence>
<comment type="caution">
    <text evidence="4">Lacks conserved residue(s) required for the propagation of feature annotation.</text>
</comment>
<dbReference type="AlphaFoldDB" id="A0A096BIM1"/>
<evidence type="ECO:0000256" key="4">
    <source>
        <dbReference type="PROSITE-ProRule" id="PRU00236"/>
    </source>
</evidence>
<dbReference type="InterPro" id="IPR026591">
    <property type="entry name" value="Sirtuin_cat_small_dom_sf"/>
</dbReference>
<sequence>MSKVVALTGAGISKASGIPTFEELGDLRQKLSRSYFENYPIKFYEILKKFKDTVRIAKPNEAHIALAKYDIPVITMNIDSLHKKAGSKDVLEIHGNLETVFCNKCNKEYDFDVIYDSIYCKNCKSILNPNVVLYGDMIPNYFTAIDIISSADILLVVGTSFYTSTSSDLVYRAKSSGIKVKIINERAEELVPKFLDEIMKNERC</sequence>
<dbReference type="EMBL" id="AZTB01000020">
    <property type="protein sequence ID" value="KGG80588.1"/>
    <property type="molecule type" value="Genomic_DNA"/>
</dbReference>
<feature type="domain" description="Deacetylase sirtuin-type" evidence="5">
    <location>
        <begin position="1"/>
        <end position="204"/>
    </location>
</feature>
<gene>
    <name evidence="6" type="ORF">Y919_05315</name>
</gene>
<keyword evidence="3" id="KW-0520">NAD</keyword>
<dbReference type="EC" id="2.3.1.286" evidence="1"/>
<accession>A0A096BIM1</accession>
<dbReference type="Gene3D" id="3.40.50.1220">
    <property type="entry name" value="TPP-binding domain"/>
    <property type="match status" value="1"/>
</dbReference>
<protein>
    <recommendedName>
        <fullName evidence="1">protein acetyllysine N-acetyltransferase</fullName>
        <ecNumber evidence="1">2.3.1.286</ecNumber>
    </recommendedName>
</protein>
<evidence type="ECO:0000259" key="5">
    <source>
        <dbReference type="PROSITE" id="PS50305"/>
    </source>
</evidence>